<evidence type="ECO:0000256" key="1">
    <source>
        <dbReference type="SAM" id="MobiDB-lite"/>
    </source>
</evidence>
<feature type="region of interest" description="Disordered" evidence="1">
    <location>
        <begin position="22"/>
        <end position="47"/>
    </location>
</feature>
<comment type="caution">
    <text evidence="2">The sequence shown here is derived from an EMBL/GenBank/DDBJ whole genome shotgun (WGS) entry which is preliminary data.</text>
</comment>
<feature type="compositionally biased region" description="Basic residues" evidence="1">
    <location>
        <begin position="33"/>
        <end position="47"/>
    </location>
</feature>
<organism evidence="2 3">
    <name type="scientific">Heyndrickxia coagulans</name>
    <name type="common">Weizmannia coagulans</name>
    <dbReference type="NCBI Taxonomy" id="1398"/>
    <lineage>
        <taxon>Bacteria</taxon>
        <taxon>Bacillati</taxon>
        <taxon>Bacillota</taxon>
        <taxon>Bacilli</taxon>
        <taxon>Bacillales</taxon>
        <taxon>Bacillaceae</taxon>
        <taxon>Heyndrickxia</taxon>
    </lineage>
</organism>
<proteinExistence type="predicted"/>
<sequence>MESPDELILGCRIKRRRKRTWNHVEKNDEKGTPGRHHKKRFLSRNVQ</sequence>
<protein>
    <submittedName>
        <fullName evidence="2">Uncharacterized protein</fullName>
    </submittedName>
</protein>
<dbReference type="AlphaFoldDB" id="A0A150KK71"/>
<feature type="compositionally biased region" description="Basic and acidic residues" evidence="1">
    <location>
        <begin position="22"/>
        <end position="32"/>
    </location>
</feature>
<gene>
    <name evidence="2" type="ORF">B4099_1433</name>
</gene>
<accession>A0A150KK71</accession>
<evidence type="ECO:0000313" key="3">
    <source>
        <dbReference type="Proteomes" id="UP000075304"/>
    </source>
</evidence>
<dbReference type="EMBL" id="LQYI01000013">
    <property type="protein sequence ID" value="KYC72977.1"/>
    <property type="molecule type" value="Genomic_DNA"/>
</dbReference>
<dbReference type="Proteomes" id="UP000075304">
    <property type="component" value="Unassembled WGS sequence"/>
</dbReference>
<reference evidence="2 3" key="1">
    <citation type="submission" date="2016-01" db="EMBL/GenBank/DDBJ databases">
        <title>Genome Sequences of Twelve Sporeforming Bacillus Species Isolated from Foods.</title>
        <authorList>
            <person name="Berendsen E.M."/>
            <person name="Wells-Bennik M.H."/>
            <person name="Krawcyk A.O."/>
            <person name="De Jong A."/>
            <person name="Holsappel S."/>
            <person name="Eijlander R.T."/>
            <person name="Kuipers O.P."/>
        </authorList>
    </citation>
    <scope>NUCLEOTIDE SEQUENCE [LARGE SCALE GENOMIC DNA]</scope>
    <source>
        <strain evidence="2 3">B4099</strain>
    </source>
</reference>
<dbReference type="PATRIC" id="fig|1398.25.peg.692"/>
<name>A0A150KK71_HEYCO</name>
<evidence type="ECO:0000313" key="2">
    <source>
        <dbReference type="EMBL" id="KYC72977.1"/>
    </source>
</evidence>